<dbReference type="PROSITE" id="PS01095">
    <property type="entry name" value="GH18_1"/>
    <property type="match status" value="1"/>
</dbReference>
<evidence type="ECO:0008006" key="10">
    <source>
        <dbReference type="Google" id="ProtNLM"/>
    </source>
</evidence>
<accession>A0A1B1MW17</accession>
<gene>
    <name evidence="8" type="ORF">AWM70_01185</name>
</gene>
<name>A0A1B1MW17_9BACL</name>
<dbReference type="PANTHER" id="PTHR46066:SF2">
    <property type="entry name" value="CHITINASE DOMAIN-CONTAINING PROTEIN 1"/>
    <property type="match status" value="1"/>
</dbReference>
<dbReference type="AlphaFoldDB" id="A0A1B1MW17"/>
<dbReference type="InterPro" id="IPR001223">
    <property type="entry name" value="Glyco_hydro18_cat"/>
</dbReference>
<sequence>MYRWLKAAAAACLGAGICSAVLSISAPAVSFAAGTSQVFQDIDGSFAKDAIMDLYQRKIVEGTAPGTFSPKKALTRAEGTKAMLELLKLQPVGGGIPAFQDVPKTAWYYGYVQAGVYLNLAQGKGSGKYRPADGVTRQELAVWLVRFLKQNAAGGSLSSLYSDAAQVADWAASSVYTVQKLGLMEGADGRFRPKAVVTREEMAAVMDRIVTNRTYANPISAPVSQPIQLGWQYGQTDAEFKASVSASNINVISPRWHFLNADGTFVDSTETALISWAKSTGRKVWPLVGNRSNQQMTHAMLSNPGLSERAAASLTAYAAKYELDGLNLDFENVLPADRAYLTSFIANLAGKLHQTGKKLSVCVSPDLGTDWTAAFDYAALAKSADYIVLMGYDEHWGSDPAPGPVASLAWVQSGLDKLLKQVGAGKVILGLPLYSRDWLVSSNGITISAEDLTLSEQNTRISRYGIYPSWKSALGQYTAAYQLNGGRHQLWFEDSRSLTLKYQLGQSRRVAGFAYWSIGGEHEGLWKALNNATRFNGYSF</sequence>
<feature type="chain" id="PRO_5008527448" description="Glycoside hydrolase" evidence="5">
    <location>
        <begin position="33"/>
        <end position="540"/>
    </location>
</feature>
<evidence type="ECO:0000313" key="8">
    <source>
        <dbReference type="EMBL" id="ANS73366.1"/>
    </source>
</evidence>
<evidence type="ECO:0000259" key="7">
    <source>
        <dbReference type="PROSITE" id="PS51910"/>
    </source>
</evidence>
<evidence type="ECO:0000256" key="1">
    <source>
        <dbReference type="ARBA" id="ARBA00022801"/>
    </source>
</evidence>
<proteinExistence type="inferred from homology"/>
<evidence type="ECO:0000259" key="6">
    <source>
        <dbReference type="PROSITE" id="PS51272"/>
    </source>
</evidence>
<keyword evidence="9" id="KW-1185">Reference proteome</keyword>
<dbReference type="Pfam" id="PF00395">
    <property type="entry name" value="SLH"/>
    <property type="match status" value="3"/>
</dbReference>
<evidence type="ECO:0000256" key="2">
    <source>
        <dbReference type="ARBA" id="ARBA00023295"/>
    </source>
</evidence>
<dbReference type="InterPro" id="IPR029070">
    <property type="entry name" value="Chitinase_insertion_sf"/>
</dbReference>
<feature type="domain" description="SLH" evidence="6">
    <location>
        <begin position="34"/>
        <end position="94"/>
    </location>
</feature>
<dbReference type="InterPro" id="IPR017853">
    <property type="entry name" value="GH"/>
</dbReference>
<dbReference type="GO" id="GO:0005975">
    <property type="term" value="P:carbohydrate metabolic process"/>
    <property type="evidence" value="ECO:0007669"/>
    <property type="project" value="InterPro"/>
</dbReference>
<dbReference type="KEGG" id="pyg:AWM70_01185"/>
<organism evidence="8 9">
    <name type="scientific">Paenibacillus yonginensis</name>
    <dbReference type="NCBI Taxonomy" id="1462996"/>
    <lineage>
        <taxon>Bacteria</taxon>
        <taxon>Bacillati</taxon>
        <taxon>Bacillota</taxon>
        <taxon>Bacilli</taxon>
        <taxon>Bacillales</taxon>
        <taxon>Paenibacillaceae</taxon>
        <taxon>Paenibacillus</taxon>
    </lineage>
</organism>
<dbReference type="GO" id="GO:0008061">
    <property type="term" value="F:chitin binding"/>
    <property type="evidence" value="ECO:0007669"/>
    <property type="project" value="InterPro"/>
</dbReference>
<feature type="domain" description="GH18" evidence="7">
    <location>
        <begin position="227"/>
        <end position="536"/>
    </location>
</feature>
<evidence type="ECO:0000256" key="3">
    <source>
        <dbReference type="RuleBase" id="RU000489"/>
    </source>
</evidence>
<feature type="signal peptide" evidence="5">
    <location>
        <begin position="1"/>
        <end position="32"/>
    </location>
</feature>
<dbReference type="SUPFAM" id="SSF51445">
    <property type="entry name" value="(Trans)glycosidases"/>
    <property type="match status" value="1"/>
</dbReference>
<evidence type="ECO:0000313" key="9">
    <source>
        <dbReference type="Proteomes" id="UP000092573"/>
    </source>
</evidence>
<comment type="similarity">
    <text evidence="4">Belongs to the glycosyl hydrolase 18 family.</text>
</comment>
<dbReference type="InterPro" id="IPR011583">
    <property type="entry name" value="Chitinase_II/V-like_cat"/>
</dbReference>
<keyword evidence="5" id="KW-0732">Signal</keyword>
<dbReference type="PROSITE" id="PS51272">
    <property type="entry name" value="SLH"/>
    <property type="match status" value="3"/>
</dbReference>
<dbReference type="EMBL" id="CP014167">
    <property type="protein sequence ID" value="ANS73366.1"/>
    <property type="molecule type" value="Genomic_DNA"/>
</dbReference>
<keyword evidence="1 3" id="KW-0378">Hydrolase</keyword>
<dbReference type="PROSITE" id="PS51910">
    <property type="entry name" value="GH18_2"/>
    <property type="match status" value="1"/>
</dbReference>
<evidence type="ECO:0000256" key="4">
    <source>
        <dbReference type="RuleBase" id="RU004453"/>
    </source>
</evidence>
<dbReference type="STRING" id="1462996.AWM70_01185"/>
<dbReference type="SMART" id="SM00636">
    <property type="entry name" value="Glyco_18"/>
    <property type="match status" value="1"/>
</dbReference>
<dbReference type="OrthoDB" id="9775889at2"/>
<feature type="domain" description="SLH" evidence="6">
    <location>
        <begin position="95"/>
        <end position="158"/>
    </location>
</feature>
<feature type="domain" description="SLH" evidence="6">
    <location>
        <begin position="160"/>
        <end position="220"/>
    </location>
</feature>
<dbReference type="Gene3D" id="3.10.50.10">
    <property type="match status" value="1"/>
</dbReference>
<dbReference type="Gene3D" id="3.20.20.80">
    <property type="entry name" value="Glycosidases"/>
    <property type="match status" value="1"/>
</dbReference>
<evidence type="ECO:0000256" key="5">
    <source>
        <dbReference type="SAM" id="SignalP"/>
    </source>
</evidence>
<dbReference type="RefSeq" id="WP_083180079.1">
    <property type="nucleotide sequence ID" value="NZ_CP014167.1"/>
</dbReference>
<protein>
    <recommendedName>
        <fullName evidence="10">Glycoside hydrolase</fullName>
    </recommendedName>
</protein>
<dbReference type="InterPro" id="IPR001119">
    <property type="entry name" value="SLH_dom"/>
</dbReference>
<dbReference type="GO" id="GO:0004553">
    <property type="term" value="F:hydrolase activity, hydrolyzing O-glycosyl compounds"/>
    <property type="evidence" value="ECO:0007669"/>
    <property type="project" value="InterPro"/>
</dbReference>
<dbReference type="Pfam" id="PF00704">
    <property type="entry name" value="Glyco_hydro_18"/>
    <property type="match status" value="1"/>
</dbReference>
<dbReference type="Proteomes" id="UP000092573">
    <property type="component" value="Chromosome"/>
</dbReference>
<reference evidence="8 9" key="1">
    <citation type="submission" date="2016-01" db="EMBL/GenBank/DDBJ databases">
        <title>Complete Genome Sequence of Paenibacillus yonginensis DCY84, a novel Plant Growth-Promoting Bacteria with Elicitation of Induced Systemic Resistance.</title>
        <authorList>
            <person name="Kim Y.J."/>
            <person name="Yang D.C."/>
            <person name="Sukweenadhi J."/>
        </authorList>
    </citation>
    <scope>NUCLEOTIDE SEQUENCE [LARGE SCALE GENOMIC DNA]</scope>
    <source>
        <strain evidence="8 9">DCY84</strain>
    </source>
</reference>
<keyword evidence="2 3" id="KW-0326">Glycosidase</keyword>
<dbReference type="PANTHER" id="PTHR46066">
    <property type="entry name" value="CHITINASE DOMAIN-CONTAINING PROTEIN 1 FAMILY MEMBER"/>
    <property type="match status" value="1"/>
</dbReference>
<dbReference type="InterPro" id="IPR001579">
    <property type="entry name" value="Glyco_hydro_18_chit_AS"/>
</dbReference>